<dbReference type="Proteomes" id="UP001595698">
    <property type="component" value="Unassembled WGS sequence"/>
</dbReference>
<comment type="caution">
    <text evidence="2">The sequence shown here is derived from an EMBL/GenBank/DDBJ whole genome shotgun (WGS) entry which is preliminary data.</text>
</comment>
<keyword evidence="1" id="KW-0812">Transmembrane</keyword>
<dbReference type="RefSeq" id="WP_386187630.1">
    <property type="nucleotide sequence ID" value="NZ_JBHSBC010000001.1"/>
</dbReference>
<keyword evidence="3" id="KW-1185">Reference proteome</keyword>
<evidence type="ECO:0000256" key="1">
    <source>
        <dbReference type="SAM" id="Phobius"/>
    </source>
</evidence>
<proteinExistence type="predicted"/>
<dbReference type="EMBL" id="JBHSBC010000001">
    <property type="protein sequence ID" value="MFC3979112.1"/>
    <property type="molecule type" value="Genomic_DNA"/>
</dbReference>
<accession>A0ABV8ERX5</accession>
<reference evidence="3" key="1">
    <citation type="journal article" date="2019" name="Int. J. Syst. Evol. Microbiol.">
        <title>The Global Catalogue of Microorganisms (GCM) 10K type strain sequencing project: providing services to taxonomists for standard genome sequencing and annotation.</title>
        <authorList>
            <consortium name="The Broad Institute Genomics Platform"/>
            <consortium name="The Broad Institute Genome Sequencing Center for Infectious Disease"/>
            <person name="Wu L."/>
            <person name="Ma J."/>
        </authorList>
    </citation>
    <scope>NUCLEOTIDE SEQUENCE [LARGE SCALE GENOMIC DNA]</scope>
    <source>
        <strain evidence="3">TBRC 7912</strain>
    </source>
</reference>
<protein>
    <submittedName>
        <fullName evidence="2">Uncharacterized protein</fullName>
    </submittedName>
</protein>
<keyword evidence="1" id="KW-0472">Membrane</keyword>
<name>A0ABV8ERX5_9ACTN</name>
<evidence type="ECO:0000313" key="3">
    <source>
        <dbReference type="Proteomes" id="UP001595698"/>
    </source>
</evidence>
<gene>
    <name evidence="2" type="ORF">ACFOYY_03205</name>
</gene>
<sequence length="297" mass="31142">MAGDPNDVIESKGPAGPRRWVGIAVLAALVVVPVVSLLASRDPGLPPVPDTGATTSGAVSAPVAASAPTNVLHPKPRRKGGKEILDVVFPDGTKAEIGYPAELGLAELGVRPALGGWLDGYFSLYRELTVPPGGRDEIAQGGPMIRELAGQSTLWQSASPTEGQIMLFDFTPWYVTLRDQRNGMTFEQRQLWAKNLRGEVTKDGYLVLKASSPVRLGKSGQIFRGGLAGPRLWFGGFGGPLVVVAPMPGCDTAGIGPIEAGQGVSESVCKNGIYVAASGERDIVERVIAGVRGKPVR</sequence>
<feature type="transmembrane region" description="Helical" evidence="1">
    <location>
        <begin position="20"/>
        <end position="39"/>
    </location>
</feature>
<evidence type="ECO:0000313" key="2">
    <source>
        <dbReference type="EMBL" id="MFC3979112.1"/>
    </source>
</evidence>
<organism evidence="2 3">
    <name type="scientific">Streptosporangium jomthongense</name>
    <dbReference type="NCBI Taxonomy" id="1193683"/>
    <lineage>
        <taxon>Bacteria</taxon>
        <taxon>Bacillati</taxon>
        <taxon>Actinomycetota</taxon>
        <taxon>Actinomycetes</taxon>
        <taxon>Streptosporangiales</taxon>
        <taxon>Streptosporangiaceae</taxon>
        <taxon>Streptosporangium</taxon>
    </lineage>
</organism>
<keyword evidence="1" id="KW-1133">Transmembrane helix</keyword>